<dbReference type="AlphaFoldDB" id="A0A3N6NZF8"/>
<sequence length="77" mass="8129">MNSRDGPADAGRTPRDLVCGRCGDSVPAARVIHLSSEPCPELTGHYESVTKSFCSDCVAAVGMLEFTAAARSRVESE</sequence>
<evidence type="ECO:0000313" key="1">
    <source>
        <dbReference type="EMBL" id="RQG90339.1"/>
    </source>
</evidence>
<comment type="caution">
    <text evidence="1">The sequence shown here is derived from an EMBL/GenBank/DDBJ whole genome shotgun (WGS) entry which is preliminary data.</text>
</comment>
<dbReference type="EMBL" id="REFY01000003">
    <property type="protein sequence ID" value="RQG90339.1"/>
    <property type="molecule type" value="Genomic_DNA"/>
</dbReference>
<evidence type="ECO:0000313" key="2">
    <source>
        <dbReference type="Proteomes" id="UP000273828"/>
    </source>
</evidence>
<organism evidence="1 2">
    <name type="scientific">Natrarchaeobius halalkaliphilus</name>
    <dbReference type="NCBI Taxonomy" id="1679091"/>
    <lineage>
        <taxon>Archaea</taxon>
        <taxon>Methanobacteriati</taxon>
        <taxon>Methanobacteriota</taxon>
        <taxon>Stenosarchaea group</taxon>
        <taxon>Halobacteria</taxon>
        <taxon>Halobacteriales</taxon>
        <taxon>Natrialbaceae</taxon>
        <taxon>Natrarchaeobius</taxon>
    </lineage>
</organism>
<dbReference type="OrthoDB" id="204520at2157"/>
<accession>A0A3N6NZF8</accession>
<name>A0A3N6NZF8_9EURY</name>
<proteinExistence type="predicted"/>
<reference evidence="1 2" key="1">
    <citation type="submission" date="2018-10" db="EMBL/GenBank/DDBJ databases">
        <title>Natrarchaeobius chitinivorans gen. nov., sp. nov., and Natrarchaeobius haloalkaliphilus sp. nov., alkaliphilic, chitin-utilizing haloarchaea from hypersaline alkaline lakes.</title>
        <authorList>
            <person name="Sorokin D.Y."/>
            <person name="Elcheninov A.G."/>
            <person name="Kostrikina N.A."/>
            <person name="Bale N.J."/>
            <person name="Sinninghe Damste J.S."/>
            <person name="Khijniak T.V."/>
            <person name="Kublanov I.V."/>
            <person name="Toshchakov S.V."/>
        </authorList>
    </citation>
    <scope>NUCLEOTIDE SEQUENCE [LARGE SCALE GENOMIC DNA]</scope>
    <source>
        <strain evidence="1 2">AArcht-Sl</strain>
    </source>
</reference>
<gene>
    <name evidence="1" type="ORF">EA462_10215</name>
</gene>
<protein>
    <submittedName>
        <fullName evidence="1">Uncharacterized protein</fullName>
    </submittedName>
</protein>
<dbReference type="RefSeq" id="WP_124178446.1">
    <property type="nucleotide sequence ID" value="NZ_REFY01000003.1"/>
</dbReference>
<keyword evidence="2" id="KW-1185">Reference proteome</keyword>
<dbReference type="Proteomes" id="UP000273828">
    <property type="component" value="Unassembled WGS sequence"/>
</dbReference>